<dbReference type="AlphaFoldDB" id="D7NSE1"/>
<dbReference type="Gene3D" id="2.30.39.10">
    <property type="entry name" value="Alpha-1-antitrypsin, domain 1"/>
    <property type="match status" value="1"/>
</dbReference>
<dbReference type="SMART" id="SM00093">
    <property type="entry name" value="SERPIN"/>
    <property type="match status" value="1"/>
</dbReference>
<dbReference type="InterPro" id="IPR042185">
    <property type="entry name" value="Serpin_sf_2"/>
</dbReference>
<gene>
    <name evidence="6" type="primary">SERPIN6</name>
</gene>
<dbReference type="GO" id="GO:0005615">
    <property type="term" value="C:extracellular space"/>
    <property type="evidence" value="ECO:0007669"/>
    <property type="project" value="InterPro"/>
</dbReference>
<keyword evidence="4" id="KW-0732">Signal</keyword>
<dbReference type="InterPro" id="IPR023796">
    <property type="entry name" value="Serpin_dom"/>
</dbReference>
<dbReference type="Pfam" id="PF00079">
    <property type="entry name" value="Serpin"/>
    <property type="match status" value="1"/>
</dbReference>
<organism evidence="6">
    <name type="scientific">Penaeus monodon</name>
    <name type="common">Giant tiger prawn</name>
    <dbReference type="NCBI Taxonomy" id="6687"/>
    <lineage>
        <taxon>Eukaryota</taxon>
        <taxon>Metazoa</taxon>
        <taxon>Ecdysozoa</taxon>
        <taxon>Arthropoda</taxon>
        <taxon>Crustacea</taxon>
        <taxon>Multicrustacea</taxon>
        <taxon>Malacostraca</taxon>
        <taxon>Eumalacostraca</taxon>
        <taxon>Eucarida</taxon>
        <taxon>Decapoda</taxon>
        <taxon>Dendrobranchiata</taxon>
        <taxon>Penaeoidea</taxon>
        <taxon>Penaeidae</taxon>
        <taxon>Penaeus</taxon>
    </lineage>
</organism>
<dbReference type="InterPro" id="IPR023795">
    <property type="entry name" value="Serpin_CS"/>
</dbReference>
<feature type="domain" description="Serpin" evidence="5">
    <location>
        <begin position="44"/>
        <end position="410"/>
    </location>
</feature>
<protein>
    <submittedName>
        <fullName evidence="6">Serine proteinase inhibitor 6</fullName>
    </submittedName>
</protein>
<accession>D7NSE1</accession>
<dbReference type="EMBL" id="GQ260129">
    <property type="protein sequence ID" value="ADC42876.1"/>
    <property type="molecule type" value="mRNA"/>
</dbReference>
<dbReference type="GO" id="GO:0004867">
    <property type="term" value="F:serine-type endopeptidase inhibitor activity"/>
    <property type="evidence" value="ECO:0007669"/>
    <property type="project" value="UniProtKB-KW"/>
</dbReference>
<dbReference type="InterPro" id="IPR000215">
    <property type="entry name" value="Serpin_fam"/>
</dbReference>
<evidence type="ECO:0000256" key="4">
    <source>
        <dbReference type="SAM" id="SignalP"/>
    </source>
</evidence>
<evidence type="ECO:0000256" key="1">
    <source>
        <dbReference type="ARBA" id="ARBA00022690"/>
    </source>
</evidence>
<dbReference type="CDD" id="cd19594">
    <property type="entry name" value="serpin_crustaceans_chelicerates_insects"/>
    <property type="match status" value="1"/>
</dbReference>
<keyword evidence="2" id="KW-0722">Serine protease inhibitor</keyword>
<proteinExistence type="evidence at transcript level"/>
<feature type="chain" id="PRO_5003105038" evidence="4">
    <location>
        <begin position="20"/>
        <end position="415"/>
    </location>
</feature>
<comment type="similarity">
    <text evidence="3">Belongs to the serpin family.</text>
</comment>
<evidence type="ECO:0000256" key="3">
    <source>
        <dbReference type="RuleBase" id="RU000411"/>
    </source>
</evidence>
<feature type="signal peptide" evidence="4">
    <location>
        <begin position="1"/>
        <end position="19"/>
    </location>
</feature>
<dbReference type="SMR" id="D7NSE1"/>
<reference evidence="6" key="1">
    <citation type="journal article" date="2010" name="Fish Shellfish Immunol.">
        <title>Penaeus monodon SERPIN, PmSERPIN6, is implicated in the shrimp innate immunity.</title>
        <authorList>
            <person name="Homvises T."/>
            <person name="Tassanakajon A."/>
            <person name="Somboonwiwat K."/>
        </authorList>
    </citation>
    <scope>NUCLEOTIDE SEQUENCE</scope>
</reference>
<sequence>MRLLVAMAVTAAVLGLVRPQCFSEQDDFSVKVNTDLSGITDFGFELYRQLAPPQSPENFFFSPYSIWTAFTLAYFGSGGETAAQLQRALRVDDQVATLKLWRALEAMYRTRQQNTTAYSFNIANRAYIDKNLPIRDCITNLLHSGVDRVQFSKVGFVTQEINNFVSVATKGRISKIVSVADLADAIMVLVNAAYFKGTWQYQFKPSNTFPEPFFATSQNSDLVPMMHQTASFRYNEFSEIAAKVLELPYTGDAMSMFVFLPSEEGPRGFANMVARLSGNNLRAATHKGNLSFRMVDVKLPKFKMEVEVRDEFKPVLHNMGITDIFNSEKVDLTTFGPLRNVTLEKVIHKAFVEVNEEGTEAAAATALIFATRSGGARPLPVEFHCNRPFVFLIRDNDTHTVLFMGSYKKPVKASS</sequence>
<name>D7NSE1_PENMO</name>
<dbReference type="InterPro" id="IPR042178">
    <property type="entry name" value="Serpin_sf_1"/>
</dbReference>
<evidence type="ECO:0000313" key="6">
    <source>
        <dbReference type="EMBL" id="ADC42876.1"/>
    </source>
</evidence>
<evidence type="ECO:0000256" key="2">
    <source>
        <dbReference type="ARBA" id="ARBA00022900"/>
    </source>
</evidence>
<dbReference type="PANTHER" id="PTHR11461:SF278">
    <property type="entry name" value="SERINE PROTEASE INHIBITOR 88EA"/>
    <property type="match status" value="1"/>
</dbReference>
<dbReference type="OrthoDB" id="671595at2759"/>
<keyword evidence="1" id="KW-0646">Protease inhibitor</keyword>
<dbReference type="PROSITE" id="PS00284">
    <property type="entry name" value="SERPIN"/>
    <property type="match status" value="1"/>
</dbReference>
<dbReference type="InterPro" id="IPR036186">
    <property type="entry name" value="Serpin_sf"/>
</dbReference>
<dbReference type="Gene3D" id="3.30.497.10">
    <property type="entry name" value="Antithrombin, subunit I, domain 2"/>
    <property type="match status" value="1"/>
</dbReference>
<dbReference type="SUPFAM" id="SSF56574">
    <property type="entry name" value="Serpins"/>
    <property type="match status" value="1"/>
</dbReference>
<evidence type="ECO:0000259" key="5">
    <source>
        <dbReference type="SMART" id="SM00093"/>
    </source>
</evidence>
<dbReference type="PANTHER" id="PTHR11461">
    <property type="entry name" value="SERINE PROTEASE INHIBITOR, SERPIN"/>
    <property type="match status" value="1"/>
</dbReference>